<dbReference type="InterPro" id="IPR028389">
    <property type="entry name" value="POT1"/>
</dbReference>
<reference evidence="11" key="1">
    <citation type="submission" date="2023-11" db="EMBL/GenBank/DDBJ databases">
        <title>The genome sequences of three competitors of mushroom-forming fungi.</title>
        <authorList>
            <person name="Beijen E."/>
            <person name="Ohm R.A."/>
        </authorList>
    </citation>
    <scope>NUCLEOTIDE SEQUENCE</scope>
    <source>
        <strain evidence="11">CBS 100526</strain>
    </source>
</reference>
<organism evidence="11 12">
    <name type="scientific">Trichoderma aggressivum f. europaeum</name>
    <dbReference type="NCBI Taxonomy" id="173218"/>
    <lineage>
        <taxon>Eukaryota</taxon>
        <taxon>Fungi</taxon>
        <taxon>Dikarya</taxon>
        <taxon>Ascomycota</taxon>
        <taxon>Pezizomycotina</taxon>
        <taxon>Sordariomycetes</taxon>
        <taxon>Hypocreomycetidae</taxon>
        <taxon>Hypocreales</taxon>
        <taxon>Hypocreaceae</taxon>
        <taxon>Trichoderma</taxon>
    </lineage>
</organism>
<feature type="region of interest" description="Disordered" evidence="9">
    <location>
        <begin position="368"/>
        <end position="402"/>
    </location>
</feature>
<keyword evidence="6" id="KW-0779">Telomere</keyword>
<dbReference type="GO" id="GO:0000783">
    <property type="term" value="C:nuclear telomere cap complex"/>
    <property type="evidence" value="ECO:0007669"/>
    <property type="project" value="TreeGrafter"/>
</dbReference>
<dbReference type="Pfam" id="PF02765">
    <property type="entry name" value="POT1"/>
    <property type="match status" value="1"/>
</dbReference>
<keyword evidence="8" id="KW-0539">Nucleus</keyword>
<evidence type="ECO:0000256" key="6">
    <source>
        <dbReference type="ARBA" id="ARBA00022895"/>
    </source>
</evidence>
<dbReference type="Pfam" id="PF16686">
    <property type="entry name" value="POT1PC"/>
    <property type="match status" value="1"/>
</dbReference>
<evidence type="ECO:0000256" key="2">
    <source>
        <dbReference type="ARBA" id="ARBA00004574"/>
    </source>
</evidence>
<evidence type="ECO:0000256" key="8">
    <source>
        <dbReference type="ARBA" id="ARBA00023242"/>
    </source>
</evidence>
<keyword evidence="7" id="KW-0238">DNA-binding</keyword>
<evidence type="ECO:0000256" key="7">
    <source>
        <dbReference type="ARBA" id="ARBA00023125"/>
    </source>
</evidence>
<protein>
    <recommendedName>
        <fullName evidence="4">Protection of telomeres protein 1</fullName>
    </recommendedName>
</protein>
<comment type="subcellular location">
    <subcellularLocation>
        <location evidence="2">Chromosome</location>
        <location evidence="2">Telomere</location>
    </subcellularLocation>
    <subcellularLocation>
        <location evidence="1">Nucleus</location>
    </subcellularLocation>
</comment>
<dbReference type="InterPro" id="IPR032042">
    <property type="entry name" value="POT1PC"/>
</dbReference>
<keyword evidence="12" id="KW-1185">Reference proteome</keyword>
<feature type="compositionally biased region" description="Basic residues" evidence="9">
    <location>
        <begin position="387"/>
        <end position="400"/>
    </location>
</feature>
<dbReference type="RefSeq" id="XP_062754244.1">
    <property type="nucleotide sequence ID" value="XM_062901593.1"/>
</dbReference>
<dbReference type="SUPFAM" id="SSF50249">
    <property type="entry name" value="Nucleic acid-binding proteins"/>
    <property type="match status" value="2"/>
</dbReference>
<evidence type="ECO:0000256" key="9">
    <source>
        <dbReference type="SAM" id="MobiDB-lite"/>
    </source>
</evidence>
<dbReference type="GO" id="GO:0032210">
    <property type="term" value="P:regulation of telomere maintenance via telomerase"/>
    <property type="evidence" value="ECO:0007669"/>
    <property type="project" value="TreeGrafter"/>
</dbReference>
<proteinExistence type="inferred from homology"/>
<dbReference type="PANTHER" id="PTHR14513:SF0">
    <property type="entry name" value="PROTECTION OF TELOMERES PROTEIN 1"/>
    <property type="match status" value="1"/>
</dbReference>
<dbReference type="GO" id="GO:0016233">
    <property type="term" value="P:telomere capping"/>
    <property type="evidence" value="ECO:0007669"/>
    <property type="project" value="TreeGrafter"/>
</dbReference>
<name>A0AAE1IAZ9_9HYPO</name>
<dbReference type="EMBL" id="JAWRVG010000028">
    <property type="protein sequence ID" value="KAK4069786.1"/>
    <property type="molecule type" value="Genomic_DNA"/>
</dbReference>
<evidence type="ECO:0000256" key="4">
    <source>
        <dbReference type="ARBA" id="ARBA00015253"/>
    </source>
</evidence>
<evidence type="ECO:0000313" key="12">
    <source>
        <dbReference type="Proteomes" id="UP001273209"/>
    </source>
</evidence>
<dbReference type="Gene3D" id="2.40.50.140">
    <property type="entry name" value="Nucleic acid-binding proteins"/>
    <property type="match status" value="2"/>
</dbReference>
<dbReference type="GeneID" id="87921498"/>
<dbReference type="GO" id="GO:0098505">
    <property type="term" value="F:G-rich strand telomeric DNA binding"/>
    <property type="evidence" value="ECO:0007669"/>
    <property type="project" value="TreeGrafter"/>
</dbReference>
<accession>A0AAE1IAZ9</accession>
<dbReference type="GO" id="GO:0010521">
    <property type="term" value="F:telomerase inhibitor activity"/>
    <property type="evidence" value="ECO:0007669"/>
    <property type="project" value="TreeGrafter"/>
</dbReference>
<dbReference type="FunFam" id="2.40.50.140:FF:000303">
    <property type="entry name" value="Protection of telomeres protein 1"/>
    <property type="match status" value="1"/>
</dbReference>
<feature type="region of interest" description="Disordered" evidence="9">
    <location>
        <begin position="614"/>
        <end position="655"/>
    </location>
</feature>
<keyword evidence="5" id="KW-0158">Chromosome</keyword>
<gene>
    <name evidence="11" type="ORF">Triagg1_6916</name>
</gene>
<evidence type="ECO:0000256" key="3">
    <source>
        <dbReference type="ARBA" id="ARBA00008442"/>
    </source>
</evidence>
<dbReference type="InterPro" id="IPR012340">
    <property type="entry name" value="NA-bd_OB-fold"/>
</dbReference>
<dbReference type="SMART" id="SM00976">
    <property type="entry name" value="Telo_bind"/>
    <property type="match status" value="1"/>
</dbReference>
<evidence type="ECO:0000256" key="1">
    <source>
        <dbReference type="ARBA" id="ARBA00004123"/>
    </source>
</evidence>
<dbReference type="AlphaFoldDB" id="A0AAE1IAZ9"/>
<dbReference type="PANTHER" id="PTHR14513">
    <property type="entry name" value="PROTECTION OF TELOMERES 1"/>
    <property type="match status" value="1"/>
</dbReference>
<evidence type="ECO:0000259" key="10">
    <source>
        <dbReference type="SMART" id="SM00976"/>
    </source>
</evidence>
<dbReference type="InterPro" id="IPR011564">
    <property type="entry name" value="Telomer_end-bd_POT1/Cdc13"/>
</dbReference>
<dbReference type="Proteomes" id="UP001273209">
    <property type="component" value="Unassembled WGS sequence"/>
</dbReference>
<evidence type="ECO:0000256" key="5">
    <source>
        <dbReference type="ARBA" id="ARBA00022454"/>
    </source>
</evidence>
<evidence type="ECO:0000313" key="11">
    <source>
        <dbReference type="EMBL" id="KAK4069786.1"/>
    </source>
</evidence>
<feature type="domain" description="Telomeric single stranded DNA binding POT1/Cdc13" evidence="10">
    <location>
        <begin position="16"/>
        <end position="162"/>
    </location>
</feature>
<comment type="similarity">
    <text evidence="3">Belongs to the telombin family.</text>
</comment>
<sequence length="698" mass="78379">MAPPLNKRQNSLPSGFISIRDILDRKRGVGNLLNVIGVVKDFRTPVPTRRSDWKCEIRLCDDSDDDASSNSIAINIFRPENEMPDPGLGDVIVLYQAKLQSHSETLSLVTHWTTDIYLYSAAQIPQPPEGALKALRPQQRKTTHSPGQTVHEYVSSLYHSIDKKNLPSEAEFQDKKAKSANAPDKFKELKDVRDREFADVIVQLVKQPYDTGDRITLWVSDYTENDDFFHYAFKGFGGYGGQASDPYGYGVNLPHGAGTGGEWKGPFGKRSMQVTCFEPHTGFIRERGLSTGSWVMLRNLNIKYGNNAANLEGYLRSVGGANITQMDTTGTEDTTGTKEIDPRLKEALRRKRDYAKEKAMLLEAGLAGKKRKSDMAEMQPPQIEKPRRNKKHKQKAKKPVKVAETSILSQMRTTYQGESAVMSNGTSTGTSAAVSTAYSKVKCENENKPISTIGDMLDPVHLETDINGEQVKLQLPFVNMKYRANVRVVNFMPPDLEDFAQPKKVKKKPSEFSCLSDYEESDAASDMEGEEAVDRSTAREWEWRFFLELEDASSHGETQKEPKTLWVAVNNPSAQCLLSLDASDLRSDQRNLEALRQRLFLLWGDLEEKKSLEEENKHQAALTNRGVNRPPLHSSDDEGRMPQKKGPGSSQVRSRPFSCCIHQYGVEVPEEDPLKADAGEGKRWQRMFGLFGTRIAYT</sequence>
<comment type="caution">
    <text evidence="11">The sequence shown here is derived from an EMBL/GenBank/DDBJ whole genome shotgun (WGS) entry which is preliminary data.</text>
</comment>